<evidence type="ECO:0000313" key="2">
    <source>
        <dbReference type="EMBL" id="MBK1895847.1"/>
    </source>
</evidence>
<accession>A0ABS1FTV6</accession>
<evidence type="ECO:0000259" key="1">
    <source>
        <dbReference type="Pfam" id="PF01841"/>
    </source>
</evidence>
<proteinExistence type="predicted"/>
<sequence>MKKIIFIIFSSVNIISISAQKQEFLNPPKFNDADLSKQKSLLDENAPAEILYKSVHFNIDSNTGTLQKKAFYRVKIYDKEKAEDWLNLEIPLYQSGSDQESVSKIKAFTYNLENGAAVATKVDKSSKYKSKENKYISITKFAFPNVKNGSVIEYQYEVNSPFLFAIPEILIESDTPSLYTEYVLDSPSNISYNINYTGSLNPKYRQVEEKMLYGTNYRTYRFGFENLKGFKTEKFVKNDRNYRTKVSAELHSTNFRELKLYSSSWEKIKDRLYENEDFGDELKRTKLAKENMPAGISGLNDTEKADAIFKYVQKTFTWNKEFGVKTDEGIKKMLETKTGNAAEINLFLIMMLREAGIKTDPLAISTVGHGMINLASPNVSNFNFVLAAVKINDQFHLYDATSKQSSMDMLPPRDWNQFGILISKDKVQQLSMINAKPSFTNLTAVAKINEDGSISGTYSDKDTGSYAMFAKESYDENMEKYKKQYKENFALDFTNIDSKVLENGDFESTMNFSSDNLIDKIGKKMIINPMLFLNKNSNEFDQTEARLYPIEFFSAYTRTKKVIFEIPNGYVIEEMPKNKKIVTDDKEIEYSYIAVQNGNKLEVTSTTKVSSPDYPKEYYPAFKQIWGVVSKSENQVISLIKK</sequence>
<feature type="domain" description="Transglutaminase-like" evidence="1">
    <location>
        <begin position="299"/>
        <end position="359"/>
    </location>
</feature>
<dbReference type="Gene3D" id="3.10.620.30">
    <property type="match status" value="1"/>
</dbReference>
<dbReference type="Gene3D" id="2.60.120.1130">
    <property type="match status" value="1"/>
</dbReference>
<organism evidence="2 3">
    <name type="scientific">Chryseobacterium paridis</name>
    <dbReference type="NCBI Taxonomy" id="2800328"/>
    <lineage>
        <taxon>Bacteria</taxon>
        <taxon>Pseudomonadati</taxon>
        <taxon>Bacteroidota</taxon>
        <taxon>Flavobacteriia</taxon>
        <taxon>Flavobacteriales</taxon>
        <taxon>Weeksellaceae</taxon>
        <taxon>Chryseobacterium group</taxon>
        <taxon>Chryseobacterium</taxon>
    </lineage>
</organism>
<reference evidence="3" key="1">
    <citation type="submission" date="2021-01" db="EMBL/GenBank/DDBJ databases">
        <title>Genome public.</title>
        <authorList>
            <person name="Liu C."/>
            <person name="Sun Q."/>
        </authorList>
    </citation>
    <scope>NUCLEOTIDE SEQUENCE [LARGE SCALE GENOMIC DNA]</scope>
    <source>
        <strain evidence="3">YIM B02567</strain>
    </source>
</reference>
<evidence type="ECO:0000313" key="3">
    <source>
        <dbReference type="Proteomes" id="UP000628669"/>
    </source>
</evidence>
<name>A0ABS1FTV6_9FLAO</name>
<dbReference type="InterPro" id="IPR002931">
    <property type="entry name" value="Transglutaminase-like"/>
</dbReference>
<protein>
    <submittedName>
        <fullName evidence="2">DUF3857 domain-containing protein</fullName>
    </submittedName>
</protein>
<dbReference type="Pfam" id="PF01841">
    <property type="entry name" value="Transglut_core"/>
    <property type="match status" value="1"/>
</dbReference>
<dbReference type="EMBL" id="JAENHK010000008">
    <property type="protein sequence ID" value="MBK1895847.1"/>
    <property type="molecule type" value="Genomic_DNA"/>
</dbReference>
<dbReference type="RefSeq" id="WP_200245144.1">
    <property type="nucleotide sequence ID" value="NZ_JAENHK010000008.1"/>
</dbReference>
<dbReference type="Proteomes" id="UP000628669">
    <property type="component" value="Unassembled WGS sequence"/>
</dbReference>
<dbReference type="InterPro" id="IPR038765">
    <property type="entry name" value="Papain-like_cys_pep_sf"/>
</dbReference>
<gene>
    <name evidence="2" type="ORF">JHL15_08810</name>
</gene>
<dbReference type="SUPFAM" id="SSF54001">
    <property type="entry name" value="Cysteine proteinases"/>
    <property type="match status" value="1"/>
</dbReference>
<dbReference type="Gene3D" id="2.60.40.3140">
    <property type="match status" value="1"/>
</dbReference>
<keyword evidence="3" id="KW-1185">Reference proteome</keyword>
<comment type="caution">
    <text evidence="2">The sequence shown here is derived from an EMBL/GenBank/DDBJ whole genome shotgun (WGS) entry which is preliminary data.</text>
</comment>